<keyword evidence="6" id="KW-1185">Reference proteome</keyword>
<evidence type="ECO:0000256" key="3">
    <source>
        <dbReference type="PIRSR" id="PIRSR000390-2"/>
    </source>
</evidence>
<dbReference type="GO" id="GO:0030170">
    <property type="term" value="F:pyridoxal phosphate binding"/>
    <property type="evidence" value="ECO:0007669"/>
    <property type="project" value="TreeGrafter"/>
</dbReference>
<dbReference type="EMBL" id="JXMU01000012">
    <property type="protein sequence ID" value="KPB01249.1"/>
    <property type="molecule type" value="Genomic_DNA"/>
</dbReference>
<dbReference type="SUPFAM" id="SSF53383">
    <property type="entry name" value="PLP-dependent transferases"/>
    <property type="match status" value="1"/>
</dbReference>
<evidence type="ECO:0000313" key="5">
    <source>
        <dbReference type="EMBL" id="KPB01249.1"/>
    </source>
</evidence>
<dbReference type="PIRSF" id="PIRSF000390">
    <property type="entry name" value="PLP_StrS"/>
    <property type="match status" value="1"/>
</dbReference>
<dbReference type="RefSeq" id="WP_053999090.1">
    <property type="nucleotide sequence ID" value="NZ_JXMU01000012.1"/>
</dbReference>
<sequence>MKKFSKPFTQQEAIPEDAIRAAVSVLESGRLHRYNTAKSETAETALWEAEYAAYQGSKYCLATSSGGAAMQIALRACGLKHGEKVLTNAFTLAPVPGAIAAAGGVPIFVETNENLTIDLNDLDEKLADTGAKFLMLSHMRGHLAPMDELVALTDKYDAKIIEDCAHTMGAEWRGKKSGNFGIAACFSTQTYKHLNSGEGGLLTTDDDELMARAVILSGSYMLYEKHGARPDMDAFAEARFEMPNCSSRMDNLRAAILRPQLKQLEENIERWNTRYRLMEDYLSKVEGITMPHRPNEERYVASSIQFLTPEWGDERCRAFVAACLSRGVELKWFGDKNPVGFTSRFDSWRYAPEQKLDKTITILNRVFDMRIPLIFTKDDCALIAEIIAEEFKKVA</sequence>
<name>A0A0M9GMX2_9HYPH</name>
<dbReference type="OrthoDB" id="9768668at2"/>
<dbReference type="Gene3D" id="3.40.640.10">
    <property type="entry name" value="Type I PLP-dependent aspartate aminotransferase-like (Major domain)"/>
    <property type="match status" value="1"/>
</dbReference>
<dbReference type="GO" id="GO:0008483">
    <property type="term" value="F:transaminase activity"/>
    <property type="evidence" value="ECO:0007669"/>
    <property type="project" value="UniProtKB-KW"/>
</dbReference>
<dbReference type="PATRIC" id="fig|1514904.3.peg.696"/>
<evidence type="ECO:0000256" key="1">
    <source>
        <dbReference type="ARBA" id="ARBA00037999"/>
    </source>
</evidence>
<gene>
    <name evidence="5" type="ORF">SU32_09335</name>
</gene>
<dbReference type="PANTHER" id="PTHR30244">
    <property type="entry name" value="TRANSAMINASE"/>
    <property type="match status" value="1"/>
</dbReference>
<feature type="modified residue" description="N6-(pyridoxal phosphate)lysine" evidence="3">
    <location>
        <position position="192"/>
    </location>
</feature>
<dbReference type="Proteomes" id="UP000038011">
    <property type="component" value="Unassembled WGS sequence"/>
</dbReference>
<dbReference type="InterPro" id="IPR015424">
    <property type="entry name" value="PyrdxlP-dep_Trfase"/>
</dbReference>
<keyword evidence="5" id="KW-0808">Transferase</keyword>
<protein>
    <submittedName>
        <fullName evidence="5">Aminotransferase</fullName>
    </submittedName>
</protein>
<accession>A0A0M9GMX2</accession>
<dbReference type="AlphaFoldDB" id="A0A0M9GMX2"/>
<dbReference type="InterPro" id="IPR000653">
    <property type="entry name" value="DegT/StrS_aminotransferase"/>
</dbReference>
<evidence type="ECO:0000256" key="4">
    <source>
        <dbReference type="RuleBase" id="RU004508"/>
    </source>
</evidence>
<dbReference type="GO" id="GO:0000271">
    <property type="term" value="P:polysaccharide biosynthetic process"/>
    <property type="evidence" value="ECO:0007669"/>
    <property type="project" value="TreeGrafter"/>
</dbReference>
<keyword evidence="5" id="KW-0032">Aminotransferase</keyword>
<reference evidence="5 6" key="1">
    <citation type="submission" date="2015-01" db="EMBL/GenBank/DDBJ databases">
        <title>Ahrensia donghaiensis sp. nov., a novel dimethylsulphoniopropionate-cleavage bacterium isolated from seawater and emended descriptions of the genus Ahrensia and Ahrensia kielensis.</title>
        <authorList>
            <person name="Liu J."/>
        </authorList>
    </citation>
    <scope>NUCLEOTIDE SEQUENCE [LARGE SCALE GENOMIC DNA]</scope>
    <source>
        <strain evidence="5 6">LZD062</strain>
    </source>
</reference>
<dbReference type="STRING" id="1514904.SU32_09335"/>
<keyword evidence="3 4" id="KW-0663">Pyridoxal phosphate</keyword>
<dbReference type="InterPro" id="IPR015421">
    <property type="entry name" value="PyrdxlP-dep_Trfase_major"/>
</dbReference>
<organism evidence="5 6">
    <name type="scientific">Ahrensia marina</name>
    <dbReference type="NCBI Taxonomy" id="1514904"/>
    <lineage>
        <taxon>Bacteria</taxon>
        <taxon>Pseudomonadati</taxon>
        <taxon>Pseudomonadota</taxon>
        <taxon>Alphaproteobacteria</taxon>
        <taxon>Hyphomicrobiales</taxon>
        <taxon>Ahrensiaceae</taxon>
        <taxon>Ahrensia</taxon>
    </lineage>
</organism>
<dbReference type="Pfam" id="PF01041">
    <property type="entry name" value="DegT_DnrJ_EryC1"/>
    <property type="match status" value="1"/>
</dbReference>
<evidence type="ECO:0000313" key="6">
    <source>
        <dbReference type="Proteomes" id="UP000038011"/>
    </source>
</evidence>
<comment type="similarity">
    <text evidence="1 4">Belongs to the DegT/DnrJ/EryC1 family.</text>
</comment>
<comment type="caution">
    <text evidence="5">The sequence shown here is derived from an EMBL/GenBank/DDBJ whole genome shotgun (WGS) entry which is preliminary data.</text>
</comment>
<evidence type="ECO:0000256" key="2">
    <source>
        <dbReference type="PIRSR" id="PIRSR000390-1"/>
    </source>
</evidence>
<dbReference type="PANTHER" id="PTHR30244:SF34">
    <property type="entry name" value="DTDP-4-AMINO-4,6-DIDEOXYGALACTOSE TRANSAMINASE"/>
    <property type="match status" value="1"/>
</dbReference>
<feature type="active site" description="Proton acceptor" evidence="2">
    <location>
        <position position="192"/>
    </location>
</feature>
<proteinExistence type="inferred from homology"/>